<evidence type="ECO:0000313" key="2">
    <source>
        <dbReference type="EMBL" id="KAG8048556.1"/>
    </source>
</evidence>
<comment type="caution">
    <text evidence="2">The sequence shown here is derived from an EMBL/GenBank/DDBJ whole genome shotgun (WGS) entry which is preliminary data.</text>
</comment>
<sequence length="178" mass="18533">MGCGWQGLWVSGAPGVGGFERRGLLETRGGGSGWWRLQEARGSGRQGVAGGVGDGRRRFWEAGAPGDGGSEQQGSRRCGGRELRAAGASGAVASIDGTSGGRGAPSGCLAKAKANFFPYGIDFPQGTATCWFFNGKTFIDALFEKNDKEKKGSPTGGKSEILESFDTPSTPIPSFEYK</sequence>
<proteinExistence type="predicted"/>
<dbReference type="EMBL" id="JAAALK010000289">
    <property type="protein sequence ID" value="KAG8048556.1"/>
    <property type="molecule type" value="Genomic_DNA"/>
</dbReference>
<reference evidence="2" key="2">
    <citation type="submission" date="2021-02" db="EMBL/GenBank/DDBJ databases">
        <authorList>
            <person name="Kimball J.A."/>
            <person name="Haas M.W."/>
            <person name="Macchietto M."/>
            <person name="Kono T."/>
            <person name="Duquette J."/>
            <person name="Shao M."/>
        </authorList>
    </citation>
    <scope>NUCLEOTIDE SEQUENCE</scope>
    <source>
        <tissue evidence="2">Fresh leaf tissue</tissue>
    </source>
</reference>
<accession>A0A8J5V5R9</accession>
<evidence type="ECO:0000256" key="1">
    <source>
        <dbReference type="SAM" id="MobiDB-lite"/>
    </source>
</evidence>
<name>A0A8J5V5R9_ZIZPA</name>
<organism evidence="2 3">
    <name type="scientific">Zizania palustris</name>
    <name type="common">Northern wild rice</name>
    <dbReference type="NCBI Taxonomy" id="103762"/>
    <lineage>
        <taxon>Eukaryota</taxon>
        <taxon>Viridiplantae</taxon>
        <taxon>Streptophyta</taxon>
        <taxon>Embryophyta</taxon>
        <taxon>Tracheophyta</taxon>
        <taxon>Spermatophyta</taxon>
        <taxon>Magnoliopsida</taxon>
        <taxon>Liliopsida</taxon>
        <taxon>Poales</taxon>
        <taxon>Poaceae</taxon>
        <taxon>BOP clade</taxon>
        <taxon>Oryzoideae</taxon>
        <taxon>Oryzeae</taxon>
        <taxon>Zizaniinae</taxon>
        <taxon>Zizania</taxon>
    </lineage>
</organism>
<dbReference type="Proteomes" id="UP000729402">
    <property type="component" value="Unassembled WGS sequence"/>
</dbReference>
<dbReference type="AlphaFoldDB" id="A0A8J5V5R9"/>
<keyword evidence="3" id="KW-1185">Reference proteome</keyword>
<gene>
    <name evidence="2" type="ORF">GUJ93_ZPchr0009g1843</name>
</gene>
<dbReference type="OrthoDB" id="1600564at2759"/>
<reference evidence="2" key="1">
    <citation type="journal article" date="2021" name="bioRxiv">
        <title>Whole Genome Assembly and Annotation of Northern Wild Rice, Zizania palustris L., Supports a Whole Genome Duplication in the Zizania Genus.</title>
        <authorList>
            <person name="Haas M."/>
            <person name="Kono T."/>
            <person name="Macchietto M."/>
            <person name="Millas R."/>
            <person name="McGilp L."/>
            <person name="Shao M."/>
            <person name="Duquette J."/>
            <person name="Hirsch C.N."/>
            <person name="Kimball J."/>
        </authorList>
    </citation>
    <scope>NUCLEOTIDE SEQUENCE</scope>
    <source>
        <tissue evidence="2">Fresh leaf tissue</tissue>
    </source>
</reference>
<protein>
    <submittedName>
        <fullName evidence="2">Uncharacterized protein</fullName>
    </submittedName>
</protein>
<feature type="region of interest" description="Disordered" evidence="1">
    <location>
        <begin position="146"/>
        <end position="178"/>
    </location>
</feature>
<evidence type="ECO:0000313" key="3">
    <source>
        <dbReference type="Proteomes" id="UP000729402"/>
    </source>
</evidence>